<keyword evidence="3" id="KW-1185">Reference proteome</keyword>
<dbReference type="OrthoDB" id="9776650at2"/>
<dbReference type="Pfam" id="PF00533">
    <property type="entry name" value="BRCT"/>
    <property type="match status" value="1"/>
</dbReference>
<proteinExistence type="predicted"/>
<organism evidence="2 3">
    <name type="scientific">Emergencia timonensis</name>
    <dbReference type="NCBI Taxonomy" id="1776384"/>
    <lineage>
        <taxon>Bacteria</taxon>
        <taxon>Bacillati</taxon>
        <taxon>Bacillota</taxon>
        <taxon>Clostridia</taxon>
        <taxon>Peptostreptococcales</taxon>
        <taxon>Anaerovoracaceae</taxon>
        <taxon>Emergencia</taxon>
    </lineage>
</organism>
<dbReference type="EMBL" id="QRMS01000001">
    <property type="protein sequence ID" value="RHJ89970.1"/>
    <property type="molecule type" value="Genomic_DNA"/>
</dbReference>
<dbReference type="AlphaFoldDB" id="A0A415E8G5"/>
<sequence length="302" mass="34037">MTKLQEISDYRRFTGPAELHKAVNTLSGIVAGITTDAKISEDEIQELSNWCLLHEHLINKHPFNELIPMIRSAYADGVISLEESSDIIWLCNNFVSDASYYDLTTSSIQFLFGLLHGIMADGELTNEEIKHLQTWLTANSFLSGCYPFDEIESLVSAILLDGVITTEEREMLMAFIGEFIDTSMSYNINQPQLDQLKEKYTISGVCMICQEIDFADRVFCFTGKSLNATRQKISEIVTNNGGTYNDRVTKNTDYLIVGNAGNPCWAYSCYGRKIEQAVDLRKAGGKIKIVNEIDFWDVLEDL</sequence>
<keyword evidence="2" id="KW-0436">Ligase</keyword>
<accession>A0A415E8G5</accession>
<dbReference type="CDD" id="cd17748">
    <property type="entry name" value="BRCT_DNA_ligase_like"/>
    <property type="match status" value="1"/>
</dbReference>
<dbReference type="InterPro" id="IPR036420">
    <property type="entry name" value="BRCT_dom_sf"/>
</dbReference>
<evidence type="ECO:0000313" key="3">
    <source>
        <dbReference type="Proteomes" id="UP000284841"/>
    </source>
</evidence>
<evidence type="ECO:0000259" key="1">
    <source>
        <dbReference type="PROSITE" id="PS50172"/>
    </source>
</evidence>
<dbReference type="PROSITE" id="PS50172">
    <property type="entry name" value="BRCT"/>
    <property type="match status" value="1"/>
</dbReference>
<protein>
    <submittedName>
        <fullName evidence="2">NAD-dependent DNA ligase</fullName>
    </submittedName>
</protein>
<dbReference type="SUPFAM" id="SSF52113">
    <property type="entry name" value="BRCT domain"/>
    <property type="match status" value="1"/>
</dbReference>
<comment type="caution">
    <text evidence="2">The sequence shown here is derived from an EMBL/GenBank/DDBJ whole genome shotgun (WGS) entry which is preliminary data.</text>
</comment>
<feature type="domain" description="BRCT" evidence="1">
    <location>
        <begin position="214"/>
        <end position="302"/>
    </location>
</feature>
<dbReference type="Gene3D" id="3.40.50.10190">
    <property type="entry name" value="BRCT domain"/>
    <property type="match status" value="1"/>
</dbReference>
<evidence type="ECO:0000313" key="2">
    <source>
        <dbReference type="EMBL" id="RHJ89970.1"/>
    </source>
</evidence>
<reference evidence="2 3" key="1">
    <citation type="submission" date="2018-08" db="EMBL/GenBank/DDBJ databases">
        <title>A genome reference for cultivated species of the human gut microbiota.</title>
        <authorList>
            <person name="Zou Y."/>
            <person name="Xue W."/>
            <person name="Luo G."/>
        </authorList>
    </citation>
    <scope>NUCLEOTIDE SEQUENCE [LARGE SCALE GENOMIC DNA]</scope>
    <source>
        <strain evidence="2 3">AM07-24</strain>
    </source>
</reference>
<dbReference type="GO" id="GO:0016874">
    <property type="term" value="F:ligase activity"/>
    <property type="evidence" value="ECO:0007669"/>
    <property type="project" value="UniProtKB-KW"/>
</dbReference>
<dbReference type="InterPro" id="IPR001357">
    <property type="entry name" value="BRCT_dom"/>
</dbReference>
<name>A0A415E8G5_9FIRM</name>
<dbReference type="Proteomes" id="UP000284841">
    <property type="component" value="Unassembled WGS sequence"/>
</dbReference>
<dbReference type="STRING" id="1776384.GCA_900086585_03353"/>
<gene>
    <name evidence="2" type="ORF">DW099_05295</name>
</gene>